<dbReference type="PROSITE" id="PS00211">
    <property type="entry name" value="ABC_TRANSPORTER_1"/>
    <property type="match status" value="1"/>
</dbReference>
<feature type="transmembrane region" description="Helical" evidence="8">
    <location>
        <begin position="591"/>
        <end position="615"/>
    </location>
</feature>
<dbReference type="PANTHER" id="PTHR48041:SF139">
    <property type="entry name" value="PROTEIN SCARLET"/>
    <property type="match status" value="1"/>
</dbReference>
<dbReference type="RefSeq" id="XP_008074017.1">
    <property type="nucleotide sequence ID" value="XM_008075826.1"/>
</dbReference>
<feature type="transmembrane region" description="Helical" evidence="8">
    <location>
        <begin position="383"/>
        <end position="407"/>
    </location>
</feature>
<dbReference type="OMA" id="RRRCKLE"/>
<evidence type="ECO:0000313" key="10">
    <source>
        <dbReference type="EMBL" id="ELA47463.1"/>
    </source>
</evidence>
<comment type="subcellular location">
    <subcellularLocation>
        <location evidence="1">Membrane</location>
        <topology evidence="1">Multi-pass membrane protein</topology>
    </subcellularLocation>
</comment>
<dbReference type="InterPro" id="IPR003439">
    <property type="entry name" value="ABC_transporter-like_ATP-bd"/>
</dbReference>
<keyword evidence="5" id="KW-0067">ATP-binding</keyword>
<feature type="transmembrane region" description="Helical" evidence="8">
    <location>
        <begin position="457"/>
        <end position="479"/>
    </location>
</feature>
<keyword evidence="6 8" id="KW-1133">Transmembrane helix</keyword>
<dbReference type="InterPro" id="IPR003593">
    <property type="entry name" value="AAA+_ATPase"/>
</dbReference>
<dbReference type="SMART" id="SM00382">
    <property type="entry name" value="AAA"/>
    <property type="match status" value="1"/>
</dbReference>
<gene>
    <name evidence="10" type="ORF">VCUG_00995</name>
</gene>
<feature type="domain" description="ABC transporter" evidence="9">
    <location>
        <begin position="10"/>
        <end position="244"/>
    </location>
</feature>
<keyword evidence="3 8" id="KW-0812">Transmembrane</keyword>
<dbReference type="GO" id="GO:0016020">
    <property type="term" value="C:membrane"/>
    <property type="evidence" value="ECO:0007669"/>
    <property type="project" value="UniProtKB-SubCell"/>
</dbReference>
<keyword evidence="2" id="KW-0813">Transport</keyword>
<keyword evidence="7 8" id="KW-0472">Membrane</keyword>
<evidence type="ECO:0000256" key="6">
    <source>
        <dbReference type="ARBA" id="ARBA00022989"/>
    </source>
</evidence>
<keyword evidence="11" id="KW-1185">Reference proteome</keyword>
<dbReference type="InParanoid" id="L2GW09"/>
<dbReference type="InterPro" id="IPR017871">
    <property type="entry name" value="ABC_transporter-like_CS"/>
</dbReference>
<dbReference type="HOGENOM" id="CLU_020421_1_0_1"/>
<evidence type="ECO:0000256" key="5">
    <source>
        <dbReference type="ARBA" id="ARBA00022840"/>
    </source>
</evidence>
<dbReference type="GO" id="GO:0016887">
    <property type="term" value="F:ATP hydrolysis activity"/>
    <property type="evidence" value="ECO:0007669"/>
    <property type="project" value="InterPro"/>
</dbReference>
<dbReference type="GO" id="GO:0042626">
    <property type="term" value="F:ATPase-coupled transmembrane transporter activity"/>
    <property type="evidence" value="ECO:0007669"/>
    <property type="project" value="TreeGrafter"/>
</dbReference>
<evidence type="ECO:0000313" key="11">
    <source>
        <dbReference type="Proteomes" id="UP000011081"/>
    </source>
</evidence>
<dbReference type="AlphaFoldDB" id="L2GW09"/>
<dbReference type="VEuPathDB" id="MicrosporidiaDB:VCUG_00995"/>
<dbReference type="OrthoDB" id="2196280at2759"/>
<feature type="transmembrane region" description="Helical" evidence="8">
    <location>
        <begin position="327"/>
        <end position="348"/>
    </location>
</feature>
<evidence type="ECO:0000256" key="8">
    <source>
        <dbReference type="SAM" id="Phobius"/>
    </source>
</evidence>
<organism evidence="10 11">
    <name type="scientific">Vavraia culicis (isolate floridensis)</name>
    <name type="common">Microsporidian parasite</name>
    <dbReference type="NCBI Taxonomy" id="948595"/>
    <lineage>
        <taxon>Eukaryota</taxon>
        <taxon>Fungi</taxon>
        <taxon>Fungi incertae sedis</taxon>
        <taxon>Microsporidia</taxon>
        <taxon>Pleistophoridae</taxon>
        <taxon>Vavraia</taxon>
    </lineage>
</organism>
<dbReference type="SUPFAM" id="SSF52540">
    <property type="entry name" value="P-loop containing nucleoside triphosphate hydrolases"/>
    <property type="match status" value="1"/>
</dbReference>
<dbReference type="Proteomes" id="UP000011081">
    <property type="component" value="Unassembled WGS sequence"/>
</dbReference>
<dbReference type="Gene3D" id="3.40.50.300">
    <property type="entry name" value="P-loop containing nucleotide triphosphate hydrolases"/>
    <property type="match status" value="1"/>
</dbReference>
<name>L2GW09_VAVCU</name>
<dbReference type="EMBL" id="GL877417">
    <property type="protein sequence ID" value="ELA47463.1"/>
    <property type="molecule type" value="Genomic_DNA"/>
</dbReference>
<evidence type="ECO:0000256" key="4">
    <source>
        <dbReference type="ARBA" id="ARBA00022741"/>
    </source>
</evidence>
<keyword evidence="4" id="KW-0547">Nucleotide-binding</keyword>
<proteinExistence type="predicted"/>
<dbReference type="Pfam" id="PF00005">
    <property type="entry name" value="ABC_tran"/>
    <property type="match status" value="1"/>
</dbReference>
<evidence type="ECO:0000256" key="1">
    <source>
        <dbReference type="ARBA" id="ARBA00004141"/>
    </source>
</evidence>
<dbReference type="GO" id="GO:0005524">
    <property type="term" value="F:ATP binding"/>
    <property type="evidence" value="ECO:0007669"/>
    <property type="project" value="UniProtKB-KW"/>
</dbReference>
<protein>
    <recommendedName>
        <fullName evidence="9">ABC transporter domain-containing protein</fullName>
    </recommendedName>
</protein>
<accession>L2GW09</accession>
<dbReference type="STRING" id="948595.L2GW09"/>
<dbReference type="PROSITE" id="PS50893">
    <property type="entry name" value="ABC_TRANSPORTER_2"/>
    <property type="match status" value="1"/>
</dbReference>
<evidence type="ECO:0000259" key="9">
    <source>
        <dbReference type="PROSITE" id="PS50893"/>
    </source>
</evidence>
<dbReference type="GeneID" id="19878878"/>
<sequence>MDLDWNNIDIEVVNRNKRYKQKRIKLISDACGHAEQGLLAIMGPSGSGKSTLIKALAGRVPRGAASTGVVTLNGVERDIKTWRNLIGYVDQDDAVYETLTARETVKYAAWFKLKDKSIDVDKKVEELFNKLAITHILDCKMVNLSGGERKRVMIAIELVTDPKLIFLDEPTSGLDNASTLKIITLLKELTTEGRTVLFTIHQPDDMVTDEFDRILLLSQGRTVYLGKMAECERHLVSNGFTINEGESFSTFAMRVLDVEPGVYQEMDETNRLTVMANEVKDRFGFSQEEKSVKKSNDNYVNIRPCVQQIKLLLRRRCKLELTAKKNVIMTIILILVLALAAFIARYIANNMWKQKDEMMEVWNLPKTDSRFTDIQNDYVKHRVMLILCIFAGGSAALIPLMAGAAFGFEHTNVKREIAANTYSMTSYYFSVFIFEYVRHLPFFIASMIIMKIIFGKLLNITAILTFLLIYMVSLAAYLFDGSALKDSKRSVVIIITSFTGNVIPYYLALVNGRVMTQYGKWLLTIYLLNLCPNHLVGHCPYVLHLNKFISDYPQLVDSNYESPPTNRENDYRGLLREYRRLLIRYELSMHWSYAFCALLLVLYTILCIVRISFYLRPSCRMRLNK</sequence>
<evidence type="ECO:0000256" key="3">
    <source>
        <dbReference type="ARBA" id="ARBA00022692"/>
    </source>
</evidence>
<feature type="transmembrane region" description="Helical" evidence="8">
    <location>
        <begin position="491"/>
        <end position="509"/>
    </location>
</feature>
<feature type="transmembrane region" description="Helical" evidence="8">
    <location>
        <begin position="427"/>
        <end position="450"/>
    </location>
</feature>
<dbReference type="InterPro" id="IPR050352">
    <property type="entry name" value="ABCG_transporters"/>
</dbReference>
<feature type="transmembrane region" description="Helical" evidence="8">
    <location>
        <begin position="521"/>
        <end position="543"/>
    </location>
</feature>
<evidence type="ECO:0000256" key="7">
    <source>
        <dbReference type="ARBA" id="ARBA00023136"/>
    </source>
</evidence>
<evidence type="ECO:0000256" key="2">
    <source>
        <dbReference type="ARBA" id="ARBA00022448"/>
    </source>
</evidence>
<dbReference type="InterPro" id="IPR027417">
    <property type="entry name" value="P-loop_NTPase"/>
</dbReference>
<dbReference type="PANTHER" id="PTHR48041">
    <property type="entry name" value="ABC TRANSPORTER G FAMILY MEMBER 28"/>
    <property type="match status" value="1"/>
</dbReference>
<reference evidence="11" key="1">
    <citation type="submission" date="2011-03" db="EMBL/GenBank/DDBJ databases">
        <title>The genome sequence of Vavraia culicis strain floridensis.</title>
        <authorList>
            <consortium name="The Broad Institute Genome Sequencing Platform"/>
            <person name="Cuomo C."/>
            <person name="Becnel J."/>
            <person name="Sanscrainte N."/>
            <person name="Young S.K."/>
            <person name="Zeng Q."/>
            <person name="Gargeya S."/>
            <person name="Fitzgerald M."/>
            <person name="Haas B."/>
            <person name="Abouelleil A."/>
            <person name="Alvarado L."/>
            <person name="Arachchi H.M."/>
            <person name="Berlin A."/>
            <person name="Chapman S.B."/>
            <person name="Gearin G."/>
            <person name="Goldberg J."/>
            <person name="Griggs A."/>
            <person name="Gujja S."/>
            <person name="Hansen M."/>
            <person name="Heiman D."/>
            <person name="Howarth C."/>
            <person name="Larimer J."/>
            <person name="Lui A."/>
            <person name="MacDonald P.J.P."/>
            <person name="McCowen C."/>
            <person name="Montmayeur A."/>
            <person name="Murphy C."/>
            <person name="Neiman D."/>
            <person name="Pearson M."/>
            <person name="Priest M."/>
            <person name="Roberts A."/>
            <person name="Saif S."/>
            <person name="Shea T."/>
            <person name="Sisk P."/>
            <person name="Stolte C."/>
            <person name="Sykes S."/>
            <person name="Wortman J."/>
            <person name="Nusbaum C."/>
            <person name="Birren B."/>
        </authorList>
    </citation>
    <scope>NUCLEOTIDE SEQUENCE [LARGE SCALE GENOMIC DNA]</scope>
    <source>
        <strain evidence="11">floridensis</strain>
    </source>
</reference>